<protein>
    <recommendedName>
        <fullName evidence="4">Holin</fullName>
    </recommendedName>
</protein>
<sequence length="76" mass="7940">MGNLKNYLTQWSTWRGLALIGAAIAGIHPDAANAVVSLGDAVVSGQGAAVAAVGMVGAWEAFRNERKQDKTKTNGW</sequence>
<evidence type="ECO:0000313" key="2">
    <source>
        <dbReference type="EMBL" id="MCW3173745.1"/>
    </source>
</evidence>
<feature type="transmembrane region" description="Helical" evidence="1">
    <location>
        <begin position="44"/>
        <end position="62"/>
    </location>
</feature>
<keyword evidence="3" id="KW-1185">Reference proteome</keyword>
<organism evidence="2 3">
    <name type="scientific">Shewanella subflava</name>
    <dbReference type="NCBI Taxonomy" id="2986476"/>
    <lineage>
        <taxon>Bacteria</taxon>
        <taxon>Pseudomonadati</taxon>
        <taxon>Pseudomonadota</taxon>
        <taxon>Gammaproteobacteria</taxon>
        <taxon>Alteromonadales</taxon>
        <taxon>Shewanellaceae</taxon>
        <taxon>Shewanella</taxon>
    </lineage>
</organism>
<keyword evidence="1" id="KW-0472">Membrane</keyword>
<dbReference type="Proteomes" id="UP001163714">
    <property type="component" value="Unassembled WGS sequence"/>
</dbReference>
<gene>
    <name evidence="2" type="ORF">OHT75_14790</name>
</gene>
<accession>A0ABT3ICG6</accession>
<evidence type="ECO:0000256" key="1">
    <source>
        <dbReference type="SAM" id="Phobius"/>
    </source>
</evidence>
<evidence type="ECO:0008006" key="4">
    <source>
        <dbReference type="Google" id="ProtNLM"/>
    </source>
</evidence>
<name>A0ABT3ICG6_9GAMM</name>
<keyword evidence="1" id="KW-0812">Transmembrane</keyword>
<keyword evidence="1" id="KW-1133">Transmembrane helix</keyword>
<reference evidence="2" key="1">
    <citation type="submission" date="2022-10" db="EMBL/GenBank/DDBJ databases">
        <title>Shewanella flava sp. nov, isolated from the estuary of the Fenhe River into the Yellow River.</title>
        <authorList>
            <person name="Li Y."/>
        </authorList>
    </citation>
    <scope>NUCLEOTIDE SEQUENCE</scope>
    <source>
        <strain evidence="2">FYR11-62</strain>
    </source>
</reference>
<evidence type="ECO:0000313" key="3">
    <source>
        <dbReference type="Proteomes" id="UP001163714"/>
    </source>
</evidence>
<dbReference type="EMBL" id="JAPDMX010000030">
    <property type="protein sequence ID" value="MCW3173745.1"/>
    <property type="molecule type" value="Genomic_DNA"/>
</dbReference>
<comment type="caution">
    <text evidence="2">The sequence shown here is derived from an EMBL/GenBank/DDBJ whole genome shotgun (WGS) entry which is preliminary data.</text>
</comment>
<dbReference type="RefSeq" id="WP_264727986.1">
    <property type="nucleotide sequence ID" value="NZ_JAPDMX010000030.1"/>
</dbReference>
<proteinExistence type="predicted"/>